<protein>
    <recommendedName>
        <fullName evidence="3">ABC transmembrane type-1 domain-containing protein</fullName>
    </recommendedName>
</protein>
<name>A0A382NLR4_9ZZZZ</name>
<evidence type="ECO:0000313" key="2">
    <source>
        <dbReference type="EMBL" id="SVC62139.1"/>
    </source>
</evidence>
<reference evidence="2" key="1">
    <citation type="submission" date="2018-05" db="EMBL/GenBank/DDBJ databases">
        <authorList>
            <person name="Lanie J.A."/>
            <person name="Ng W.-L."/>
            <person name="Kazmierczak K.M."/>
            <person name="Andrzejewski T.M."/>
            <person name="Davidsen T.M."/>
            <person name="Wayne K.J."/>
            <person name="Tettelin H."/>
            <person name="Glass J.I."/>
            <person name="Rusch D."/>
            <person name="Podicherti R."/>
            <person name="Tsui H.-C.T."/>
            <person name="Winkler M.E."/>
        </authorList>
    </citation>
    <scope>NUCLEOTIDE SEQUENCE</scope>
</reference>
<sequence>GMTKPAREILFTVVSREEKYKSKAFIDAAVYRGGDLVSGWIYAGLAMFGLAIGTIAFIAVPAAAVWAIVGLRVAARSEDMVDKGAGASDEPVAIG</sequence>
<organism evidence="2">
    <name type="scientific">marine metagenome</name>
    <dbReference type="NCBI Taxonomy" id="408172"/>
    <lineage>
        <taxon>unclassified sequences</taxon>
        <taxon>metagenomes</taxon>
        <taxon>ecological metagenomes</taxon>
    </lineage>
</organism>
<dbReference type="EMBL" id="UINC01101378">
    <property type="protein sequence ID" value="SVC62139.1"/>
    <property type="molecule type" value="Genomic_DNA"/>
</dbReference>
<keyword evidence="1" id="KW-1133">Transmembrane helix</keyword>
<feature type="transmembrane region" description="Helical" evidence="1">
    <location>
        <begin position="40"/>
        <end position="69"/>
    </location>
</feature>
<dbReference type="PANTHER" id="PTHR43596:SF1">
    <property type="entry name" value="ADP,ATP CARRIER PROTEIN"/>
    <property type="match status" value="1"/>
</dbReference>
<evidence type="ECO:0008006" key="3">
    <source>
        <dbReference type="Google" id="ProtNLM"/>
    </source>
</evidence>
<keyword evidence="1" id="KW-0472">Membrane</keyword>
<dbReference type="AlphaFoldDB" id="A0A382NLR4"/>
<accession>A0A382NLR4</accession>
<evidence type="ECO:0000256" key="1">
    <source>
        <dbReference type="SAM" id="Phobius"/>
    </source>
</evidence>
<dbReference type="PANTHER" id="PTHR43596">
    <property type="entry name" value="ADP,ATP CARRIER PROTEIN"/>
    <property type="match status" value="1"/>
</dbReference>
<keyword evidence="1" id="KW-0812">Transmembrane</keyword>
<gene>
    <name evidence="2" type="ORF">METZ01_LOCUS314993</name>
</gene>
<feature type="non-terminal residue" evidence="2">
    <location>
        <position position="1"/>
    </location>
</feature>
<proteinExistence type="predicted"/>